<evidence type="ECO:0000256" key="2">
    <source>
        <dbReference type="ARBA" id="ARBA00022692"/>
    </source>
</evidence>
<comment type="subcellular location">
    <subcellularLocation>
        <location evidence="1">Endomembrane system</location>
        <topology evidence="1">Multi-pass membrane protein</topology>
    </subcellularLocation>
</comment>
<evidence type="ECO:0000313" key="6">
    <source>
        <dbReference type="EMBL" id="SPF50299.1"/>
    </source>
</evidence>
<dbReference type="GO" id="GO:0012505">
    <property type="term" value="C:endomembrane system"/>
    <property type="evidence" value="ECO:0007669"/>
    <property type="project" value="UniProtKB-SubCell"/>
</dbReference>
<evidence type="ECO:0000313" key="7">
    <source>
        <dbReference type="Proteomes" id="UP000238701"/>
    </source>
</evidence>
<proteinExistence type="predicted"/>
<dbReference type="PANTHER" id="PTHR43847">
    <property type="entry name" value="BLL3993 PROTEIN"/>
    <property type="match status" value="1"/>
</dbReference>
<reference evidence="7" key="1">
    <citation type="submission" date="2018-02" db="EMBL/GenBank/DDBJ databases">
        <authorList>
            <person name="Hausmann B."/>
        </authorList>
    </citation>
    <scope>NUCLEOTIDE SEQUENCE [LARGE SCALE GENOMIC DNA]</scope>
    <source>
        <strain evidence="7">Peat soil MAG SbA1</strain>
    </source>
</reference>
<sequence length="141" mass="15873">MEGRAYQIFTAIQILAACALVWGLATWPSPWNVQRYIGTALVVVGISCIVMARYQLGKSFSITAQARQLVTSGIYSKIRNPIYVFGAVMITGVILVVQKPALWIVLFIVVIGQTLRARREARVLEAAFGDAYREYRRKTWF</sequence>
<gene>
    <name evidence="6" type="ORF">SBA1_990002</name>
</gene>
<dbReference type="EMBL" id="OMOD01000198">
    <property type="protein sequence ID" value="SPF50299.1"/>
    <property type="molecule type" value="Genomic_DNA"/>
</dbReference>
<organism evidence="6 7">
    <name type="scientific">Candidatus Sulfotelmatobacter kueseliae</name>
    <dbReference type="NCBI Taxonomy" id="2042962"/>
    <lineage>
        <taxon>Bacteria</taxon>
        <taxon>Pseudomonadati</taxon>
        <taxon>Acidobacteriota</taxon>
        <taxon>Terriglobia</taxon>
        <taxon>Terriglobales</taxon>
        <taxon>Candidatus Korobacteraceae</taxon>
        <taxon>Candidatus Sulfotelmatobacter</taxon>
    </lineage>
</organism>
<dbReference type="Proteomes" id="UP000238701">
    <property type="component" value="Unassembled WGS sequence"/>
</dbReference>
<name>A0A2U3LEV4_9BACT</name>
<dbReference type="AlphaFoldDB" id="A0A2U3LEV4"/>
<evidence type="ECO:0000256" key="4">
    <source>
        <dbReference type="ARBA" id="ARBA00023136"/>
    </source>
</evidence>
<dbReference type="InterPro" id="IPR052527">
    <property type="entry name" value="Metal_cation-efflux_comp"/>
</dbReference>
<protein>
    <recommendedName>
        <fullName evidence="8">Isoprenylcysteine carboxyl methyltransferase</fullName>
    </recommendedName>
</protein>
<dbReference type="Gene3D" id="1.20.120.1630">
    <property type="match status" value="1"/>
</dbReference>
<evidence type="ECO:0000256" key="1">
    <source>
        <dbReference type="ARBA" id="ARBA00004127"/>
    </source>
</evidence>
<keyword evidence="2 5" id="KW-0812">Transmembrane</keyword>
<evidence type="ECO:0008006" key="8">
    <source>
        <dbReference type="Google" id="ProtNLM"/>
    </source>
</evidence>
<accession>A0A2U3LEV4</accession>
<evidence type="ECO:0000256" key="5">
    <source>
        <dbReference type="SAM" id="Phobius"/>
    </source>
</evidence>
<evidence type="ECO:0000256" key="3">
    <source>
        <dbReference type="ARBA" id="ARBA00022989"/>
    </source>
</evidence>
<keyword evidence="3 5" id="KW-1133">Transmembrane helix</keyword>
<dbReference type="Pfam" id="PF04191">
    <property type="entry name" value="PEMT"/>
    <property type="match status" value="1"/>
</dbReference>
<dbReference type="InterPro" id="IPR007318">
    <property type="entry name" value="Phopholipid_MeTrfase"/>
</dbReference>
<dbReference type="PANTHER" id="PTHR43847:SF1">
    <property type="entry name" value="BLL3993 PROTEIN"/>
    <property type="match status" value="1"/>
</dbReference>
<keyword evidence="4 5" id="KW-0472">Membrane</keyword>
<feature type="transmembrane region" description="Helical" evidence="5">
    <location>
        <begin position="82"/>
        <end position="112"/>
    </location>
</feature>
<feature type="transmembrane region" description="Helical" evidence="5">
    <location>
        <begin position="6"/>
        <end position="24"/>
    </location>
</feature>
<dbReference type="OrthoDB" id="121447at2"/>
<feature type="transmembrane region" description="Helical" evidence="5">
    <location>
        <begin position="36"/>
        <end position="56"/>
    </location>
</feature>
<dbReference type="PROSITE" id="PS51257">
    <property type="entry name" value="PROKAR_LIPOPROTEIN"/>
    <property type="match status" value="1"/>
</dbReference>